<dbReference type="EMBL" id="CAJNOI010002129">
    <property type="protein sequence ID" value="CAF1459473.1"/>
    <property type="molecule type" value="Genomic_DNA"/>
</dbReference>
<accession>A0A815Q981</accession>
<gene>
    <name evidence="1" type="ORF">BJG266_LOCUS40899</name>
</gene>
<evidence type="ECO:0000313" key="1">
    <source>
        <dbReference type="EMBL" id="CAF1459473.1"/>
    </source>
</evidence>
<protein>
    <submittedName>
        <fullName evidence="1">Uncharacterized protein</fullName>
    </submittedName>
</protein>
<dbReference type="AlphaFoldDB" id="A0A815Q981"/>
<reference evidence="1" key="1">
    <citation type="submission" date="2021-02" db="EMBL/GenBank/DDBJ databases">
        <authorList>
            <person name="Nowell W R."/>
        </authorList>
    </citation>
    <scope>NUCLEOTIDE SEQUENCE</scope>
</reference>
<comment type="caution">
    <text evidence="1">The sequence shown here is derived from an EMBL/GenBank/DDBJ whole genome shotgun (WGS) entry which is preliminary data.</text>
</comment>
<name>A0A815Q981_9BILA</name>
<evidence type="ECO:0000313" key="2">
    <source>
        <dbReference type="Proteomes" id="UP000663877"/>
    </source>
</evidence>
<dbReference type="Proteomes" id="UP000663877">
    <property type="component" value="Unassembled WGS sequence"/>
</dbReference>
<proteinExistence type="predicted"/>
<sequence length="79" mass="9353">MLHQVDFRLVASSNKSNANPELSTLEKPNLESITLIWYDPQNDKTEDTKRTLETLREINDKRRKRKAKYYRFRAIVPCG</sequence>
<organism evidence="1 2">
    <name type="scientific">Adineta steineri</name>
    <dbReference type="NCBI Taxonomy" id="433720"/>
    <lineage>
        <taxon>Eukaryota</taxon>
        <taxon>Metazoa</taxon>
        <taxon>Spiralia</taxon>
        <taxon>Gnathifera</taxon>
        <taxon>Rotifera</taxon>
        <taxon>Eurotatoria</taxon>
        <taxon>Bdelloidea</taxon>
        <taxon>Adinetida</taxon>
        <taxon>Adinetidae</taxon>
        <taxon>Adineta</taxon>
    </lineage>
</organism>